<protein>
    <submittedName>
        <fullName evidence="1">Uncharacterized protein</fullName>
    </submittedName>
</protein>
<accession>A0A504JD20</accession>
<reference evidence="1 2" key="1">
    <citation type="submission" date="2019-06" db="EMBL/GenBank/DDBJ databases">
        <authorList>
            <person name="Meng X."/>
        </authorList>
    </citation>
    <scope>NUCLEOTIDE SEQUENCE [LARGE SCALE GENOMIC DNA]</scope>
    <source>
        <strain evidence="1 2">M625</strain>
    </source>
</reference>
<dbReference type="EMBL" id="VFWZ01000005">
    <property type="protein sequence ID" value="TPN84480.1"/>
    <property type="molecule type" value="Genomic_DNA"/>
</dbReference>
<evidence type="ECO:0000313" key="2">
    <source>
        <dbReference type="Proteomes" id="UP000315540"/>
    </source>
</evidence>
<name>A0A504JD20_9FLAO</name>
<sequence>MRKEQVNKNILLGISCTLAFAYSFYTIQYPKIDFHGCWIESFKNEDIKKRSIRIFKSCNDNSLAPSRRFRFKMELHKNRTCEYLSMSATDAHKMRQGIWVYDSKNRILKIKNLNNKIIKSFKVIKVKQNKLHLKTRK</sequence>
<dbReference type="AlphaFoldDB" id="A0A504JD20"/>
<dbReference type="Proteomes" id="UP000315540">
    <property type="component" value="Unassembled WGS sequence"/>
</dbReference>
<gene>
    <name evidence="1" type="ORF">FHK87_16235</name>
</gene>
<proteinExistence type="predicted"/>
<evidence type="ECO:0000313" key="1">
    <source>
        <dbReference type="EMBL" id="TPN84480.1"/>
    </source>
</evidence>
<keyword evidence="2" id="KW-1185">Reference proteome</keyword>
<dbReference type="OrthoDB" id="1436115at2"/>
<comment type="caution">
    <text evidence="1">The sequence shown here is derived from an EMBL/GenBank/DDBJ whole genome shotgun (WGS) entry which is preliminary data.</text>
</comment>
<dbReference type="RefSeq" id="WP_140594815.1">
    <property type="nucleotide sequence ID" value="NZ_VFWZ01000005.1"/>
</dbReference>
<organism evidence="1 2">
    <name type="scientific">Aquimarina algicola</name>
    <dbReference type="NCBI Taxonomy" id="2589995"/>
    <lineage>
        <taxon>Bacteria</taxon>
        <taxon>Pseudomonadati</taxon>
        <taxon>Bacteroidota</taxon>
        <taxon>Flavobacteriia</taxon>
        <taxon>Flavobacteriales</taxon>
        <taxon>Flavobacteriaceae</taxon>
        <taxon>Aquimarina</taxon>
    </lineage>
</organism>